<dbReference type="Proteomes" id="UP000014387">
    <property type="component" value="Unassembled WGS sequence"/>
</dbReference>
<keyword evidence="10" id="KW-1185">Reference proteome</keyword>
<dbReference type="OrthoDB" id="9805194at2"/>
<keyword evidence="4" id="KW-0067">ATP-binding</keyword>
<dbReference type="InterPro" id="IPR006555">
    <property type="entry name" value="ATP-dep_Helicase_C"/>
</dbReference>
<gene>
    <name evidence="9" type="ORF">HMPREF9238_00332</name>
</gene>
<evidence type="ECO:0000256" key="5">
    <source>
        <dbReference type="ARBA" id="ARBA00038058"/>
    </source>
</evidence>
<evidence type="ECO:0000256" key="1">
    <source>
        <dbReference type="ARBA" id="ARBA00001966"/>
    </source>
</evidence>
<proteinExistence type="inferred from homology"/>
<dbReference type="GO" id="GO:0005524">
    <property type="term" value="F:ATP binding"/>
    <property type="evidence" value="ECO:0007669"/>
    <property type="project" value="UniProtKB-KW"/>
</dbReference>
<dbReference type="InterPro" id="IPR027417">
    <property type="entry name" value="P-loop_NTPase"/>
</dbReference>
<dbReference type="EMBL" id="AGWN01000001">
    <property type="protein sequence ID" value="EPD30586.1"/>
    <property type="molecule type" value="Genomic_DNA"/>
</dbReference>
<dbReference type="Gene3D" id="3.40.50.300">
    <property type="entry name" value="P-loop containing nucleotide triphosphate hydrolases"/>
    <property type="match status" value="2"/>
</dbReference>
<evidence type="ECO:0000313" key="10">
    <source>
        <dbReference type="Proteomes" id="UP000014387"/>
    </source>
</evidence>
<reference evidence="9 10" key="1">
    <citation type="submission" date="2013-05" db="EMBL/GenBank/DDBJ databases">
        <title>The Genome Sequence of Actinomyces europaeus ACS-120-V-COL10B.</title>
        <authorList>
            <consortium name="The Broad Institute Genomics Platform"/>
            <person name="Earl A."/>
            <person name="Ward D."/>
            <person name="Feldgarden M."/>
            <person name="Gevers D."/>
            <person name="Saerens B."/>
            <person name="Vaneechoutte M."/>
            <person name="Walker B."/>
            <person name="Young S."/>
            <person name="Zeng Q."/>
            <person name="Gargeya S."/>
            <person name="Fitzgerald M."/>
            <person name="Haas B."/>
            <person name="Abouelleil A."/>
            <person name="Allen A.W."/>
            <person name="Alvarado L."/>
            <person name="Arachchi H.M."/>
            <person name="Berlin A.M."/>
            <person name="Chapman S.B."/>
            <person name="Gainer-Dewar J."/>
            <person name="Goldberg J."/>
            <person name="Griggs A."/>
            <person name="Gujja S."/>
            <person name="Hansen M."/>
            <person name="Howarth C."/>
            <person name="Imamovic A."/>
            <person name="Ireland A."/>
            <person name="Larimer J."/>
            <person name="McCowan C."/>
            <person name="Murphy C."/>
            <person name="Pearson M."/>
            <person name="Poon T.W."/>
            <person name="Priest M."/>
            <person name="Roberts A."/>
            <person name="Saif S."/>
            <person name="Shea T."/>
            <person name="Sisk P."/>
            <person name="Sykes S."/>
            <person name="Wortman J."/>
            <person name="Nusbaum C."/>
            <person name="Birren B."/>
        </authorList>
    </citation>
    <scope>NUCLEOTIDE SEQUENCE [LARGE SCALE GENOMIC DNA]</scope>
    <source>
        <strain evidence="9 10">ACS-120-V-Col10b</strain>
    </source>
</reference>
<comment type="cofactor">
    <cofactor evidence="1">
        <name>[4Fe-4S] cluster</name>
        <dbReference type="ChEBI" id="CHEBI:49883"/>
    </cofactor>
</comment>
<evidence type="ECO:0000256" key="4">
    <source>
        <dbReference type="ARBA" id="ARBA00022840"/>
    </source>
</evidence>
<evidence type="ECO:0000313" key="9">
    <source>
        <dbReference type="EMBL" id="EPD30586.1"/>
    </source>
</evidence>
<dbReference type="SMART" id="SM00491">
    <property type="entry name" value="HELICc2"/>
    <property type="match status" value="1"/>
</dbReference>
<keyword evidence="3" id="KW-0378">Hydrolase</keyword>
<dbReference type="Pfam" id="PF00270">
    <property type="entry name" value="DEAD"/>
    <property type="match status" value="1"/>
</dbReference>
<evidence type="ECO:0000256" key="7">
    <source>
        <dbReference type="ARBA" id="ARBA00048954"/>
    </source>
</evidence>
<evidence type="ECO:0000259" key="8">
    <source>
        <dbReference type="PROSITE" id="PS51193"/>
    </source>
</evidence>
<comment type="similarity">
    <text evidence="5">Belongs to the helicase family. DinG subfamily.</text>
</comment>
<accession>A0A9W5RE04</accession>
<dbReference type="SUPFAM" id="SSF52540">
    <property type="entry name" value="P-loop containing nucleoside triphosphate hydrolases"/>
    <property type="match status" value="1"/>
</dbReference>
<dbReference type="Pfam" id="PF13307">
    <property type="entry name" value="Helicase_C_2"/>
    <property type="match status" value="1"/>
</dbReference>
<feature type="domain" description="Helicase ATP-binding" evidence="8">
    <location>
        <begin position="9"/>
        <end position="298"/>
    </location>
</feature>
<dbReference type="PROSITE" id="PS51193">
    <property type="entry name" value="HELICASE_ATP_BIND_2"/>
    <property type="match status" value="1"/>
</dbReference>
<dbReference type="GO" id="GO:0003676">
    <property type="term" value="F:nucleic acid binding"/>
    <property type="evidence" value="ECO:0007669"/>
    <property type="project" value="InterPro"/>
</dbReference>
<protein>
    <recommendedName>
        <fullName evidence="6">DNA 5'-3' helicase</fullName>
        <ecNumber evidence="6">5.6.2.3</ecNumber>
    </recommendedName>
</protein>
<dbReference type="PANTHER" id="PTHR11472">
    <property type="entry name" value="DNA REPAIR DEAD HELICASE RAD3/XP-D SUBFAMILY MEMBER"/>
    <property type="match status" value="1"/>
</dbReference>
<dbReference type="InterPro" id="IPR045028">
    <property type="entry name" value="DinG/Rad3-like"/>
</dbReference>
<comment type="catalytic activity">
    <reaction evidence="7">
        <text>ATP + H2O = ADP + phosphate + H(+)</text>
        <dbReference type="Rhea" id="RHEA:13065"/>
        <dbReference type="ChEBI" id="CHEBI:15377"/>
        <dbReference type="ChEBI" id="CHEBI:15378"/>
        <dbReference type="ChEBI" id="CHEBI:30616"/>
        <dbReference type="ChEBI" id="CHEBI:43474"/>
        <dbReference type="ChEBI" id="CHEBI:456216"/>
        <dbReference type="EC" id="5.6.2.3"/>
    </reaction>
</comment>
<organism evidence="9 10">
    <name type="scientific">Gleimia europaea ACS-120-V-Col10b</name>
    <dbReference type="NCBI Taxonomy" id="883069"/>
    <lineage>
        <taxon>Bacteria</taxon>
        <taxon>Bacillati</taxon>
        <taxon>Actinomycetota</taxon>
        <taxon>Actinomycetes</taxon>
        <taxon>Actinomycetales</taxon>
        <taxon>Actinomycetaceae</taxon>
        <taxon>Gleimia</taxon>
    </lineage>
</organism>
<name>A0A9W5RE04_9ACTO</name>
<dbReference type="SMART" id="SM00487">
    <property type="entry name" value="DEXDc"/>
    <property type="match status" value="1"/>
</dbReference>
<dbReference type="PANTHER" id="PTHR11472:SF34">
    <property type="entry name" value="REGULATOR OF TELOMERE ELONGATION HELICASE 1"/>
    <property type="match status" value="1"/>
</dbReference>
<dbReference type="GO" id="GO:0006139">
    <property type="term" value="P:nucleobase-containing compound metabolic process"/>
    <property type="evidence" value="ECO:0007669"/>
    <property type="project" value="InterPro"/>
</dbReference>
<dbReference type="InterPro" id="IPR014013">
    <property type="entry name" value="Helic_SF1/SF2_ATP-bd_DinG/Rad3"/>
</dbReference>
<evidence type="ECO:0000256" key="6">
    <source>
        <dbReference type="ARBA" id="ARBA00044969"/>
    </source>
</evidence>
<comment type="caution">
    <text evidence="9">The sequence shown here is derived from an EMBL/GenBank/DDBJ whole genome shotgun (WGS) entry which is preliminary data.</text>
</comment>
<sequence>MNDDIKLLCRVIESFGGDVREGQRIMVEAVADALQDDATLLIQAGTGTGKSLGYLVPAMRRGRENDERILVSTATLALQRQILMKDAPQVNEQLGGDVRVAVLKGWRNYLCLQKAQGGYPDEGLFDEADVASDIGAEVVRLRAWAKETETGDRDDLVPGVSDKAWQQVSVDTLECLGQTCPMREECFAARARAQADEAHVVVTNHSMLGIHAATENMVCGEFDALIVDEAHDLARIIRGQATLSLSSAMVNYRARRAARYAQIDTSRLEGAARSLEAVLDGLDEGLIRTRPEQLLEAMRVLDSGIRDALSDLEQSTVTGAERKLALAAVADLSQFMDRWDMDPQAVITWISRNDDSRTFLNCAPLDVAGPIASRLLNEKPAILTSATMELGGSFDGISYETGAVFAGGEVRTKNVGSPFDPASQGILYVASHLPPPSRGGVSSEVLDELVDLVKASGGGALALFSSRAAALEGARVLREEIDQEVYLQGDDQLGNLLQKFSQDEDSCLVGTLSLWQGIDVRGRACRLVTIDRIPFPVPSDPVVQARTAHVAKAGRNAFREVSLNHAALLLSQGAGRLLRSSDDRGMVAILDSRIATRPYGSYLMRSLPQMWPTRDGEIARRSLENLQAHA</sequence>
<dbReference type="InterPro" id="IPR011545">
    <property type="entry name" value="DEAD/DEAH_box_helicase_dom"/>
</dbReference>
<dbReference type="AlphaFoldDB" id="A0A9W5RE04"/>
<dbReference type="GO" id="GO:0016818">
    <property type="term" value="F:hydrolase activity, acting on acid anhydrides, in phosphorus-containing anhydrides"/>
    <property type="evidence" value="ECO:0007669"/>
    <property type="project" value="InterPro"/>
</dbReference>
<dbReference type="RefSeq" id="WP_016443698.1">
    <property type="nucleotide sequence ID" value="NZ_KE150266.1"/>
</dbReference>
<dbReference type="InterPro" id="IPR014001">
    <property type="entry name" value="Helicase_ATP-bd"/>
</dbReference>
<evidence type="ECO:0000256" key="3">
    <source>
        <dbReference type="ARBA" id="ARBA00022801"/>
    </source>
</evidence>
<keyword evidence="2" id="KW-0547">Nucleotide-binding</keyword>
<evidence type="ECO:0000256" key="2">
    <source>
        <dbReference type="ARBA" id="ARBA00022741"/>
    </source>
</evidence>
<dbReference type="EC" id="5.6.2.3" evidence="6"/>
<dbReference type="GO" id="GO:0043139">
    <property type="term" value="F:5'-3' DNA helicase activity"/>
    <property type="evidence" value="ECO:0007669"/>
    <property type="project" value="UniProtKB-EC"/>
</dbReference>